<feature type="compositionally biased region" description="Low complexity" evidence="1">
    <location>
        <begin position="247"/>
        <end position="262"/>
    </location>
</feature>
<evidence type="ECO:0000256" key="1">
    <source>
        <dbReference type="SAM" id="MobiDB-lite"/>
    </source>
</evidence>
<feature type="compositionally biased region" description="Polar residues" evidence="1">
    <location>
        <begin position="642"/>
        <end position="655"/>
    </location>
</feature>
<feature type="region of interest" description="Disordered" evidence="1">
    <location>
        <begin position="498"/>
        <end position="517"/>
    </location>
</feature>
<dbReference type="InterPro" id="IPR011993">
    <property type="entry name" value="PH-like_dom_sf"/>
</dbReference>
<dbReference type="Gramene" id="OE9A052580T1">
    <property type="protein sequence ID" value="OE9A052580C1"/>
    <property type="gene ID" value="OE9A052580"/>
</dbReference>
<feature type="compositionally biased region" description="Low complexity" evidence="1">
    <location>
        <begin position="895"/>
        <end position="913"/>
    </location>
</feature>
<proteinExistence type="predicted"/>
<dbReference type="OrthoDB" id="10021476at2759"/>
<sequence>MAPASHRRQRGLTSLVGAMTMSNNKWAEKTTECDDTAAGRRVTGGGGGGGDYDDGMRVFSQFSANQLKTGAQVSRHHTGESHLSVERNDNCCCCCCATSPGEVRQNSETIKTNKHEQGNTTARHRTMQTVKSTHSRGPARQVRPRQVPPPAPPTLATGSRIEKKSANQASKFERSTSCSDSDRLKGDDDEAEISSLTSHEDQDPPRRMANTTTTTTTTTTQRRHLLLEARRKQPTVNRWSVAAAGASSSSSLNSLSSSLNSLEARNEQAQRESRPSVGRSFGQLASGYGGGPSSGSAMNLRPGQAELHKRRPAPLPPKTPRPEVAISPTRASSNVERRRSQSAMDLNNNNNTQQQQQQQRKSQKSLEEAKTVAELPKELLSEQEVHAIEHFLKSHRSSVYVCGCMANLYFTKTHLVDNGRASKASNSEWKLNKTGVPVLIFDSGLAKNRQKKRLSISLTERGSGFVLWSDTIDHLSNYRAFSPSLHSIDGQLHSEESLGQQANRQIARRRRDRNHPEDTCDSFHVMYLSSNHRIMVGLSFDDPICARLFLAQIELVCSDPSNISLTGPKSYFSSGRLRTGSSSASLIQLGGQQVSAPAGGASGGGQPVARAVSAAAVGRRLSVGRLFNFRSASRATRFGPTGSENHAPQSSSWSTLKRAAMRGLGGGVVANHQPIDPSVPLQTGGASTASHSPGELRLLEAFKPRPLAKLAAEGKVWQTKKVSQKLRATNRKLLLAGRMKRLPRKCDISAPCLFQHVTRIDQANLAQLYSKSFVEIPQQAKLSPVAQLPRASNEPEVISTTPISNHHLPDGGDSQTGKEQKEMARETLKATAKSASLSSSSSCYSSGSSYSTSCAPHSPTTSSSEGDHCSAAAAAAAAVAAQAIPAVNQNRRNHAGQGARRTATAGGRQLAAGSGHQLIMVARPPVAPPKPPQRDPPGNAPALATTFRRRPMVTGSGATSTDSQRDGRTKIKSILRELQAQVPGELVDAKRRLLADIADRVSASAHASTQARRETRNSSSNSTPRTNSLEAGGPRTSISRL</sequence>
<feature type="compositionally biased region" description="Low complexity" evidence="1">
    <location>
        <begin position="1017"/>
        <end position="1028"/>
    </location>
</feature>
<feature type="compositionally biased region" description="Basic and acidic residues" evidence="1">
    <location>
        <begin position="264"/>
        <end position="274"/>
    </location>
</feature>
<comment type="caution">
    <text evidence="2">The sequence shown here is derived from an EMBL/GenBank/DDBJ whole genome shotgun (WGS) entry which is preliminary data.</text>
</comment>
<dbReference type="EMBL" id="CACTIH010007260">
    <property type="protein sequence ID" value="CAA3006380.1"/>
    <property type="molecule type" value="Genomic_DNA"/>
</dbReference>
<feature type="region of interest" description="Disordered" evidence="1">
    <location>
        <begin position="671"/>
        <end position="692"/>
    </location>
</feature>
<feature type="region of interest" description="Disordered" evidence="1">
    <location>
        <begin position="891"/>
        <end position="967"/>
    </location>
</feature>
<feature type="region of interest" description="Disordered" evidence="1">
    <location>
        <begin position="785"/>
        <end position="833"/>
    </location>
</feature>
<feature type="region of interest" description="Disordered" evidence="1">
    <location>
        <begin position="635"/>
        <end position="656"/>
    </location>
</feature>
<feature type="compositionally biased region" description="Polar residues" evidence="1">
    <location>
        <begin position="166"/>
        <end position="179"/>
    </location>
</feature>
<gene>
    <name evidence="2" type="ORF">OLEA9_A052580</name>
</gene>
<feature type="compositionally biased region" description="Polar residues" evidence="1">
    <location>
        <begin position="680"/>
        <end position="691"/>
    </location>
</feature>
<dbReference type="AlphaFoldDB" id="A0A8S0TKB2"/>
<feature type="compositionally biased region" description="Low complexity" evidence="1">
    <location>
        <begin position="211"/>
        <end position="220"/>
    </location>
</feature>
<accession>A0A8S0TKB2</accession>
<feature type="region of interest" description="Disordered" evidence="1">
    <location>
        <begin position="241"/>
        <end position="369"/>
    </location>
</feature>
<feature type="region of interest" description="Disordered" evidence="1">
    <location>
        <begin position="1001"/>
        <end position="1041"/>
    </location>
</feature>
<dbReference type="Gene3D" id="2.30.29.30">
    <property type="entry name" value="Pleckstrin-homology domain (PH domain)/Phosphotyrosine-binding domain (PTB)"/>
    <property type="match status" value="1"/>
</dbReference>
<reference evidence="2 3" key="1">
    <citation type="submission" date="2019-12" db="EMBL/GenBank/DDBJ databases">
        <authorList>
            <person name="Alioto T."/>
            <person name="Alioto T."/>
            <person name="Gomez Garrido J."/>
        </authorList>
    </citation>
    <scope>NUCLEOTIDE SEQUENCE [LARGE SCALE GENOMIC DNA]</scope>
</reference>
<evidence type="ECO:0000313" key="2">
    <source>
        <dbReference type="EMBL" id="CAA3006380.1"/>
    </source>
</evidence>
<feature type="compositionally biased region" description="Low complexity" evidence="1">
    <location>
        <begin position="347"/>
        <end position="359"/>
    </location>
</feature>
<organism evidence="2 3">
    <name type="scientific">Olea europaea subsp. europaea</name>
    <dbReference type="NCBI Taxonomy" id="158383"/>
    <lineage>
        <taxon>Eukaryota</taxon>
        <taxon>Viridiplantae</taxon>
        <taxon>Streptophyta</taxon>
        <taxon>Embryophyta</taxon>
        <taxon>Tracheophyta</taxon>
        <taxon>Spermatophyta</taxon>
        <taxon>Magnoliopsida</taxon>
        <taxon>eudicotyledons</taxon>
        <taxon>Gunneridae</taxon>
        <taxon>Pentapetalae</taxon>
        <taxon>asterids</taxon>
        <taxon>lamiids</taxon>
        <taxon>Lamiales</taxon>
        <taxon>Oleaceae</taxon>
        <taxon>Oleeae</taxon>
        <taxon>Olea</taxon>
    </lineage>
</organism>
<feature type="region of interest" description="Disordered" evidence="1">
    <location>
        <begin position="848"/>
        <end position="867"/>
    </location>
</feature>
<name>A0A8S0TKB2_OLEEU</name>
<keyword evidence="3" id="KW-1185">Reference proteome</keyword>
<feature type="compositionally biased region" description="Pro residues" evidence="1">
    <location>
        <begin position="925"/>
        <end position="939"/>
    </location>
</feature>
<feature type="region of interest" description="Disordered" evidence="1">
    <location>
        <begin position="105"/>
        <end position="223"/>
    </location>
</feature>
<protein>
    <submittedName>
        <fullName evidence="2">Uncharacterized protein</fullName>
    </submittedName>
</protein>
<feature type="compositionally biased region" description="Basic and acidic residues" evidence="1">
    <location>
        <begin position="816"/>
        <end position="828"/>
    </location>
</feature>
<evidence type="ECO:0000313" key="3">
    <source>
        <dbReference type="Proteomes" id="UP000594638"/>
    </source>
</evidence>
<dbReference type="Proteomes" id="UP000594638">
    <property type="component" value="Unassembled WGS sequence"/>
</dbReference>